<dbReference type="EMBL" id="JAKOGI010000362">
    <property type="protein sequence ID" value="KAJ8436152.1"/>
    <property type="molecule type" value="Genomic_DNA"/>
</dbReference>
<reference evidence="1" key="1">
    <citation type="submission" date="2022-04" db="EMBL/GenBank/DDBJ databases">
        <title>Carnegiea gigantea Genome sequencing and assembly v2.</title>
        <authorList>
            <person name="Copetti D."/>
            <person name="Sanderson M.J."/>
            <person name="Burquez A."/>
            <person name="Wojciechowski M.F."/>
        </authorList>
    </citation>
    <scope>NUCLEOTIDE SEQUENCE</scope>
    <source>
        <strain evidence="1">SGP5-SGP5p</strain>
        <tissue evidence="1">Aerial part</tissue>
    </source>
</reference>
<gene>
    <name evidence="1" type="ORF">Cgig2_029764</name>
</gene>
<dbReference type="AlphaFoldDB" id="A0A9Q1QBM3"/>
<evidence type="ECO:0000313" key="1">
    <source>
        <dbReference type="EMBL" id="KAJ8436152.1"/>
    </source>
</evidence>
<protein>
    <submittedName>
        <fullName evidence="1">Uncharacterized protein</fullName>
    </submittedName>
</protein>
<evidence type="ECO:0000313" key="2">
    <source>
        <dbReference type="Proteomes" id="UP001153076"/>
    </source>
</evidence>
<name>A0A9Q1QBM3_9CARY</name>
<keyword evidence="2" id="KW-1185">Reference proteome</keyword>
<comment type="caution">
    <text evidence="1">The sequence shown here is derived from an EMBL/GenBank/DDBJ whole genome shotgun (WGS) entry which is preliminary data.</text>
</comment>
<proteinExistence type="predicted"/>
<sequence>MLKMKVKLMIKHQFQRLSKKQTNCSSSVFIRRFQVATDLIISDSRLLEEIMIELEELIPGACSPLKKVRNVAAESVSDALIGGRLRRSRRKTSVLSQDSFESDGFLMQIDEIEKNHMSSRDKIPNVETPTNTDNGKVVLVEAPKGAERDKLNVLSVRYKQQNAMISRAVSYELKLYADFVFNSEEERR</sequence>
<dbReference type="Proteomes" id="UP001153076">
    <property type="component" value="Unassembled WGS sequence"/>
</dbReference>
<organism evidence="1 2">
    <name type="scientific">Carnegiea gigantea</name>
    <dbReference type="NCBI Taxonomy" id="171969"/>
    <lineage>
        <taxon>Eukaryota</taxon>
        <taxon>Viridiplantae</taxon>
        <taxon>Streptophyta</taxon>
        <taxon>Embryophyta</taxon>
        <taxon>Tracheophyta</taxon>
        <taxon>Spermatophyta</taxon>
        <taxon>Magnoliopsida</taxon>
        <taxon>eudicotyledons</taxon>
        <taxon>Gunneridae</taxon>
        <taxon>Pentapetalae</taxon>
        <taxon>Caryophyllales</taxon>
        <taxon>Cactineae</taxon>
        <taxon>Cactaceae</taxon>
        <taxon>Cactoideae</taxon>
        <taxon>Echinocereeae</taxon>
        <taxon>Carnegiea</taxon>
    </lineage>
</organism>
<accession>A0A9Q1QBM3</accession>